<gene>
    <name evidence="8" type="ORF">SAMN06295910_0758</name>
</gene>
<name>A0A1X7G086_9SPHN</name>
<accession>A0A1X7G086</accession>
<dbReference type="SUPFAM" id="SSF103481">
    <property type="entry name" value="Multidrug resistance efflux transporter EmrE"/>
    <property type="match status" value="2"/>
</dbReference>
<proteinExistence type="inferred from homology"/>
<feature type="domain" description="EamA" evidence="7">
    <location>
        <begin position="16"/>
        <end position="142"/>
    </location>
</feature>
<feature type="transmembrane region" description="Helical" evidence="6">
    <location>
        <begin position="154"/>
        <end position="175"/>
    </location>
</feature>
<feature type="transmembrane region" description="Helical" evidence="6">
    <location>
        <begin position="269"/>
        <end position="286"/>
    </location>
</feature>
<keyword evidence="9" id="KW-1185">Reference proteome</keyword>
<keyword evidence="5 6" id="KW-0472">Membrane</keyword>
<feature type="transmembrane region" description="Helical" evidence="6">
    <location>
        <begin position="42"/>
        <end position="60"/>
    </location>
</feature>
<evidence type="ECO:0000256" key="6">
    <source>
        <dbReference type="SAM" id="Phobius"/>
    </source>
</evidence>
<dbReference type="InterPro" id="IPR037185">
    <property type="entry name" value="EmrE-like"/>
</dbReference>
<evidence type="ECO:0000256" key="1">
    <source>
        <dbReference type="ARBA" id="ARBA00004141"/>
    </source>
</evidence>
<feature type="transmembrane region" description="Helical" evidence="6">
    <location>
        <begin position="12"/>
        <end position="36"/>
    </location>
</feature>
<dbReference type="Pfam" id="PF00892">
    <property type="entry name" value="EamA"/>
    <property type="match status" value="2"/>
</dbReference>
<protein>
    <submittedName>
        <fullName evidence="8">S-adenosylmethionine uptake transporter</fullName>
    </submittedName>
</protein>
<feature type="transmembrane region" description="Helical" evidence="6">
    <location>
        <begin position="243"/>
        <end position="263"/>
    </location>
</feature>
<evidence type="ECO:0000256" key="3">
    <source>
        <dbReference type="ARBA" id="ARBA00022692"/>
    </source>
</evidence>
<dbReference type="PANTHER" id="PTHR22911:SF6">
    <property type="entry name" value="SOLUTE CARRIER FAMILY 35 MEMBER G1"/>
    <property type="match status" value="1"/>
</dbReference>
<comment type="similarity">
    <text evidence="2">Belongs to the drug/metabolite transporter (DMT) superfamily. 10 TMS drug/metabolite exporter (DME) (TC 2.A.7.3) family.</text>
</comment>
<evidence type="ECO:0000256" key="5">
    <source>
        <dbReference type="ARBA" id="ARBA00023136"/>
    </source>
</evidence>
<evidence type="ECO:0000313" key="8">
    <source>
        <dbReference type="EMBL" id="SMF61765.1"/>
    </source>
</evidence>
<feature type="transmembrane region" description="Helical" evidence="6">
    <location>
        <begin position="72"/>
        <end position="91"/>
    </location>
</feature>
<feature type="transmembrane region" description="Helical" evidence="6">
    <location>
        <begin position="215"/>
        <end position="236"/>
    </location>
</feature>
<evidence type="ECO:0000256" key="4">
    <source>
        <dbReference type="ARBA" id="ARBA00022989"/>
    </source>
</evidence>
<dbReference type="EMBL" id="LT840185">
    <property type="protein sequence ID" value="SMF61765.1"/>
    <property type="molecule type" value="Genomic_DNA"/>
</dbReference>
<feature type="domain" description="EamA" evidence="7">
    <location>
        <begin position="156"/>
        <end position="285"/>
    </location>
</feature>
<feature type="transmembrane region" description="Helical" evidence="6">
    <location>
        <begin position="128"/>
        <end position="148"/>
    </location>
</feature>
<dbReference type="AlphaFoldDB" id="A0A1X7G086"/>
<dbReference type="RefSeq" id="WP_244552416.1">
    <property type="nucleotide sequence ID" value="NZ_LT840185.1"/>
</dbReference>
<comment type="subcellular location">
    <subcellularLocation>
        <location evidence="1">Membrane</location>
        <topology evidence="1">Multi-pass membrane protein</topology>
    </subcellularLocation>
</comment>
<sequence>MTVKPVSVATAFGVATVGIAFYSIMDAVMKALVLSIGAYNAMFWRMLVATIFGGIVYQAVRRGAWPSRSTLRVHLTRGVVSAMMALLFFWGLARVPLAQGIALAFVAPLIALYLAAVLLKERIERRTIYASLIGFAGVLVILAAQAEADMGPEAFRGALAILAAALLYAYNIILMRRQALVARPAEVAFFMALVCTGCYLVAAPFLAVVPPRAEWPTIAGAAALGAGSAMLLSWAYARAEAQYLAPVEYTAFIWAVLLGWIFFAEPVRPLTVIGAAMIVVGCLLAARRRRPVAGLEGAV</sequence>
<dbReference type="GO" id="GO:0016020">
    <property type="term" value="C:membrane"/>
    <property type="evidence" value="ECO:0007669"/>
    <property type="project" value="UniProtKB-SubCell"/>
</dbReference>
<reference evidence="9" key="1">
    <citation type="submission" date="2017-04" db="EMBL/GenBank/DDBJ databases">
        <authorList>
            <person name="Varghese N."/>
            <person name="Submissions S."/>
        </authorList>
    </citation>
    <scope>NUCLEOTIDE SEQUENCE [LARGE SCALE GENOMIC DNA]</scope>
    <source>
        <strain evidence="9">Dd16</strain>
    </source>
</reference>
<keyword evidence="3 6" id="KW-0812">Transmembrane</keyword>
<keyword evidence="4 6" id="KW-1133">Transmembrane helix</keyword>
<dbReference type="PANTHER" id="PTHR22911">
    <property type="entry name" value="ACYL-MALONYL CONDENSING ENZYME-RELATED"/>
    <property type="match status" value="1"/>
</dbReference>
<feature type="transmembrane region" description="Helical" evidence="6">
    <location>
        <begin position="97"/>
        <end position="116"/>
    </location>
</feature>
<dbReference type="InterPro" id="IPR000620">
    <property type="entry name" value="EamA_dom"/>
</dbReference>
<evidence type="ECO:0000313" key="9">
    <source>
        <dbReference type="Proteomes" id="UP000192934"/>
    </source>
</evidence>
<organism evidence="8 9">
    <name type="scientific">Allosphingosinicella indica</name>
    <dbReference type="NCBI Taxonomy" id="941907"/>
    <lineage>
        <taxon>Bacteria</taxon>
        <taxon>Pseudomonadati</taxon>
        <taxon>Pseudomonadota</taxon>
        <taxon>Alphaproteobacteria</taxon>
        <taxon>Sphingomonadales</taxon>
        <taxon>Sphingomonadaceae</taxon>
        <taxon>Allosphingosinicella</taxon>
    </lineage>
</organism>
<evidence type="ECO:0000256" key="2">
    <source>
        <dbReference type="ARBA" id="ARBA00009853"/>
    </source>
</evidence>
<dbReference type="STRING" id="941907.SAMN06295910_0758"/>
<dbReference type="Proteomes" id="UP000192934">
    <property type="component" value="Chromosome I"/>
</dbReference>
<dbReference type="Gene3D" id="1.10.3730.20">
    <property type="match status" value="1"/>
</dbReference>
<evidence type="ECO:0000259" key="7">
    <source>
        <dbReference type="Pfam" id="PF00892"/>
    </source>
</evidence>
<feature type="transmembrane region" description="Helical" evidence="6">
    <location>
        <begin position="187"/>
        <end position="209"/>
    </location>
</feature>